<comment type="caution">
    <text evidence="1">The sequence shown here is derived from an EMBL/GenBank/DDBJ whole genome shotgun (WGS) entry which is preliminary data.</text>
</comment>
<dbReference type="EMBL" id="LCIH01000010">
    <property type="protein sequence ID" value="KKT51630.1"/>
    <property type="molecule type" value="Genomic_DNA"/>
</dbReference>
<evidence type="ECO:0000313" key="2">
    <source>
        <dbReference type="Proteomes" id="UP000034006"/>
    </source>
</evidence>
<dbReference type="AlphaFoldDB" id="A0A0G1HXI0"/>
<sequence>MGFQKKSLIISLTREELIGLIIDNKAVVTKTEDKPITLSGSGTYTNEPDYKNGGVSHIFFTNIDFDGEYLWAKATLLSYDGQTFIGTLAYDHFPDNMSE</sequence>
<protein>
    <submittedName>
        <fullName evidence="1">Uncharacterized protein</fullName>
    </submittedName>
</protein>
<reference evidence="1 2" key="1">
    <citation type="journal article" date="2015" name="Nature">
        <title>rRNA introns, odd ribosomes, and small enigmatic genomes across a large radiation of phyla.</title>
        <authorList>
            <person name="Brown C.T."/>
            <person name="Hug L.A."/>
            <person name="Thomas B.C."/>
            <person name="Sharon I."/>
            <person name="Castelle C.J."/>
            <person name="Singh A."/>
            <person name="Wilkins M.J."/>
            <person name="Williams K.H."/>
            <person name="Banfield J.F."/>
        </authorList>
    </citation>
    <scope>NUCLEOTIDE SEQUENCE [LARGE SCALE GENOMIC DNA]</scope>
</reference>
<proteinExistence type="predicted"/>
<name>A0A0G1HXI0_9BACT</name>
<evidence type="ECO:0000313" key="1">
    <source>
        <dbReference type="EMBL" id="KKT51630.1"/>
    </source>
</evidence>
<dbReference type="Proteomes" id="UP000034006">
    <property type="component" value="Unassembled WGS sequence"/>
</dbReference>
<gene>
    <name evidence="1" type="ORF">UW44_C0010G0068</name>
</gene>
<accession>A0A0G1HXI0</accession>
<organism evidence="1 2">
    <name type="scientific">Candidatus Collierbacteria bacterium GW2011_GWB2_44_22</name>
    <dbReference type="NCBI Taxonomy" id="1618387"/>
    <lineage>
        <taxon>Bacteria</taxon>
        <taxon>Candidatus Collieribacteriota</taxon>
    </lineage>
</organism>